<name>A0ABY8E8V9_9FIRM</name>
<dbReference type="Proteomes" id="UP001222800">
    <property type="component" value="Chromosome"/>
</dbReference>
<accession>A0ABY8E8V9</accession>
<evidence type="ECO:0000313" key="1">
    <source>
        <dbReference type="EMBL" id="WFD09309.1"/>
    </source>
</evidence>
<sequence length="160" mass="18976">MAYNTIDLIDKAIDIAKKRKEIYINIANDNYENKRMNIVVNTLVKGLDKNIDCYNRLKKYIAQNEEVLENIDFLVYDKILFLVNQFKKRLMNPKISDIKSLLRFSLNLEKEIYALFIAIQGRLVVKEEDAKTNTYRFLSNIIKEKEEYIKNLEVFAKRQG</sequence>
<protein>
    <submittedName>
        <fullName evidence="1">Uncharacterized protein</fullName>
    </submittedName>
</protein>
<proteinExistence type="predicted"/>
<dbReference type="EMBL" id="CP120733">
    <property type="protein sequence ID" value="WFD09309.1"/>
    <property type="molecule type" value="Genomic_DNA"/>
</dbReference>
<gene>
    <name evidence="1" type="ORF">P4S50_13045</name>
</gene>
<keyword evidence="2" id="KW-1185">Reference proteome</keyword>
<dbReference type="RefSeq" id="WP_277731234.1">
    <property type="nucleotide sequence ID" value="NZ_CP120733.1"/>
</dbReference>
<reference evidence="1 2" key="1">
    <citation type="submission" date="2023-03" db="EMBL/GenBank/DDBJ databases">
        <title>Complete genome sequence of Tepidibacter sp. SWIR-1, isolated from a deep-sea hydrothermal vent.</title>
        <authorList>
            <person name="Li X."/>
        </authorList>
    </citation>
    <scope>NUCLEOTIDE SEQUENCE [LARGE SCALE GENOMIC DNA]</scope>
    <source>
        <strain evidence="1 2">SWIR-1</strain>
    </source>
</reference>
<evidence type="ECO:0000313" key="2">
    <source>
        <dbReference type="Proteomes" id="UP001222800"/>
    </source>
</evidence>
<organism evidence="1 2">
    <name type="scientific">Tepidibacter hydrothermalis</name>
    <dbReference type="NCBI Taxonomy" id="3036126"/>
    <lineage>
        <taxon>Bacteria</taxon>
        <taxon>Bacillati</taxon>
        <taxon>Bacillota</taxon>
        <taxon>Clostridia</taxon>
        <taxon>Peptostreptococcales</taxon>
        <taxon>Peptostreptococcaceae</taxon>
        <taxon>Tepidibacter</taxon>
    </lineage>
</organism>